<comment type="caution">
    <text evidence="2">The sequence shown here is derived from an EMBL/GenBank/DDBJ whole genome shotgun (WGS) entry which is preliminary data.</text>
</comment>
<reference evidence="2 3" key="1">
    <citation type="submission" date="2021-01" db="EMBL/GenBank/DDBJ databases">
        <title>Genome public.</title>
        <authorList>
            <person name="Liu C."/>
            <person name="Sun Q."/>
        </authorList>
    </citation>
    <scope>NUCLEOTIDE SEQUENCE [LARGE SCALE GENOMIC DNA]</scope>
    <source>
        <strain evidence="2 3">YIM B02515</strain>
    </source>
</reference>
<feature type="transmembrane region" description="Helical" evidence="1">
    <location>
        <begin position="12"/>
        <end position="33"/>
    </location>
</feature>
<evidence type="ECO:0000313" key="2">
    <source>
        <dbReference type="EMBL" id="MBL4935756.1"/>
    </source>
</evidence>
<dbReference type="Proteomes" id="UP000632377">
    <property type="component" value="Unassembled WGS sequence"/>
</dbReference>
<evidence type="ECO:0000256" key="1">
    <source>
        <dbReference type="SAM" id="Phobius"/>
    </source>
</evidence>
<organism evidence="2 3">
    <name type="scientific">Clostridium rhizosphaerae</name>
    <dbReference type="NCBI Taxonomy" id="2803861"/>
    <lineage>
        <taxon>Bacteria</taxon>
        <taxon>Bacillati</taxon>
        <taxon>Bacillota</taxon>
        <taxon>Clostridia</taxon>
        <taxon>Eubacteriales</taxon>
        <taxon>Clostridiaceae</taxon>
        <taxon>Clostridium</taxon>
    </lineage>
</organism>
<feature type="transmembrane region" description="Helical" evidence="1">
    <location>
        <begin position="45"/>
        <end position="64"/>
    </location>
</feature>
<accession>A0ABS1T915</accession>
<keyword evidence="3" id="KW-1185">Reference proteome</keyword>
<evidence type="ECO:0000313" key="3">
    <source>
        <dbReference type="Proteomes" id="UP000632377"/>
    </source>
</evidence>
<gene>
    <name evidence="2" type="ORF">JK636_08290</name>
</gene>
<dbReference type="RefSeq" id="WP_202748347.1">
    <property type="nucleotide sequence ID" value="NZ_JAESWC010000002.1"/>
</dbReference>
<keyword evidence="1" id="KW-0472">Membrane</keyword>
<name>A0ABS1T915_9CLOT</name>
<protein>
    <submittedName>
        <fullName evidence="2">Uncharacterized protein</fullName>
    </submittedName>
</protein>
<keyword evidence="1" id="KW-1133">Transmembrane helix</keyword>
<sequence length="69" mass="7694">MGENNKSNIYSIVLLVLGLLCLIGAAVFMIISYRKASSVNELVMPLIYAFIPFLLGFILFKLGIKKIEK</sequence>
<proteinExistence type="predicted"/>
<dbReference type="EMBL" id="JAESWC010000002">
    <property type="protein sequence ID" value="MBL4935756.1"/>
    <property type="molecule type" value="Genomic_DNA"/>
</dbReference>
<keyword evidence="1" id="KW-0812">Transmembrane</keyword>